<dbReference type="PANTHER" id="PTHR22767:SF3">
    <property type="entry name" value="N-ALPHA-ACETYLTRANSFERASE 25, NATB AUXILIARY SUBUNIT"/>
    <property type="match status" value="1"/>
</dbReference>
<organism evidence="3 4">
    <name type="scientific">Elysia crispata</name>
    <name type="common">lettuce slug</name>
    <dbReference type="NCBI Taxonomy" id="231223"/>
    <lineage>
        <taxon>Eukaryota</taxon>
        <taxon>Metazoa</taxon>
        <taxon>Spiralia</taxon>
        <taxon>Lophotrochozoa</taxon>
        <taxon>Mollusca</taxon>
        <taxon>Gastropoda</taxon>
        <taxon>Heterobranchia</taxon>
        <taxon>Euthyneura</taxon>
        <taxon>Panpulmonata</taxon>
        <taxon>Sacoglossa</taxon>
        <taxon>Placobranchoidea</taxon>
        <taxon>Plakobranchidae</taxon>
        <taxon>Elysia</taxon>
    </lineage>
</organism>
<keyword evidence="4" id="KW-1185">Reference proteome</keyword>
<feature type="region of interest" description="Disordered" evidence="2">
    <location>
        <begin position="712"/>
        <end position="731"/>
    </location>
</feature>
<comment type="caution">
    <text evidence="3">The sequence shown here is derived from an EMBL/GenBank/DDBJ whole genome shotgun (WGS) entry which is preliminary data.</text>
</comment>
<dbReference type="InterPro" id="IPR011990">
    <property type="entry name" value="TPR-like_helical_dom_sf"/>
</dbReference>
<evidence type="ECO:0000313" key="3">
    <source>
        <dbReference type="EMBL" id="KAK3804416.1"/>
    </source>
</evidence>
<accession>A0AAE1BFL8</accession>
<sequence length="979" mass="112103">MASRSHVDVNERRLRPIYDCLDNGNNKKAIQEADKVLKKQKDLSCAKVLKALALLRMGRMPEGNSLLAEVHKSEPMEEQTLNAMSICYKETHQYSCIASLYEAAARQQPANEDILSCLFMAHVRLGNYRDQQRTAMALHKCRPNKNPYYFWAVMSIVMQAHADEKLGRTMYLPLAERMTKKYIQEEKIEAEAEILLYLIILELQEKWDECLTVLDGPLGAQLGNELNLRETKLANVCTKLGKWDRVNIIHKQLLNHTPDDWAFWLTYLDSGFHMVDEDFVCNGGADGDDGEKKSATDADYSTQLMWTYISEKISCMENSVQLRGPYLARLEFLRRLLVRKLDLAKTVGSALQHLQGYFDLFGHKSCCHGDMTLFFDMLSESEQDKLINHMREVVDLDSTTGVLQYPKDVNQLTRHLVCMQSARTMGKHRLFTLEETLALSHDLLLLYREGLNLGKELLSTDLQYSDNYLLLATHLLLDAWEKTGDDIHLWQAIVYLELGIRESTSNFQFKLLLVRLYCFKGVFGPCPALYDGMEIKHIMNDTLGYIASNHVIRLGHFMEAGTMYATMVRFFVVNQKEASEHLMSSYKFGSFGRIQEFVKFQERLDNSLQYHSAATEKMLLDLIMQTDRHYSAEIALDFMNVHPLTDQPIDVSKICDNRDLTIALCWDPLHILNKEEIKQDSRKEEEAWLLLRWRQLHILLLALMVGREMGGGTHDNQVNGEGEEKKKKEKPVEMLARRVSELREHVSQCSETFLEPRKCHVVQGPFRTRISGVLSGPHLCLLASMVERVQYVHDLHVAGLGKEDESKEKLWKSIKDSAGELRMEGVQGLLRDINGKRQLDSSTLEDLVASVETISYLTILAGVCNRGLKALKDSWAKKNKKNKGNAPSQHPVFESFNQLVTELSAITKELHQVAAGLDPVFSSLDIASLRLADIPEEEELQREAERLVWSKVERSVQQSSREVCEVLHHKQFYLNTLLL</sequence>
<dbReference type="AlphaFoldDB" id="A0AAE1BFL8"/>
<protein>
    <recommendedName>
        <fullName evidence="5">N-terminal acetyltransferase B complex subunit NAA25 homolog</fullName>
    </recommendedName>
</protein>
<dbReference type="Gene3D" id="1.25.40.1040">
    <property type="match status" value="1"/>
</dbReference>
<reference evidence="3" key="1">
    <citation type="journal article" date="2023" name="G3 (Bethesda)">
        <title>A reference genome for the long-term kleptoplast-retaining sea slug Elysia crispata morphotype clarki.</title>
        <authorList>
            <person name="Eastman K.E."/>
            <person name="Pendleton A.L."/>
            <person name="Shaikh M.A."/>
            <person name="Suttiyut T."/>
            <person name="Ogas R."/>
            <person name="Tomko P."/>
            <person name="Gavelis G."/>
            <person name="Widhalm J.R."/>
            <person name="Wisecaver J.H."/>
        </authorList>
    </citation>
    <scope>NUCLEOTIDE SEQUENCE</scope>
    <source>
        <strain evidence="3">ECLA1</strain>
    </source>
</reference>
<dbReference type="EMBL" id="JAWDGP010000015">
    <property type="protein sequence ID" value="KAK3804416.1"/>
    <property type="molecule type" value="Genomic_DNA"/>
</dbReference>
<evidence type="ECO:0000256" key="2">
    <source>
        <dbReference type="SAM" id="MobiDB-lite"/>
    </source>
</evidence>
<comment type="similarity">
    <text evidence="1">Belongs to the MDM20/NAA25 family.</text>
</comment>
<name>A0AAE1BFL8_9GAST</name>
<dbReference type="GO" id="GO:0031416">
    <property type="term" value="C:NatB complex"/>
    <property type="evidence" value="ECO:0007669"/>
    <property type="project" value="TreeGrafter"/>
</dbReference>
<evidence type="ECO:0000313" key="4">
    <source>
        <dbReference type="Proteomes" id="UP001283361"/>
    </source>
</evidence>
<dbReference type="Proteomes" id="UP001283361">
    <property type="component" value="Unassembled WGS sequence"/>
</dbReference>
<dbReference type="PANTHER" id="PTHR22767">
    <property type="entry name" value="N-TERMINAL ACETYLTRANSFERASE-RELATED"/>
    <property type="match status" value="1"/>
</dbReference>
<proteinExistence type="inferred from homology"/>
<dbReference type="SUPFAM" id="SSF48452">
    <property type="entry name" value="TPR-like"/>
    <property type="match status" value="1"/>
</dbReference>
<dbReference type="Pfam" id="PF09797">
    <property type="entry name" value="NatB_MDM20"/>
    <property type="match status" value="1"/>
</dbReference>
<gene>
    <name evidence="3" type="ORF">RRG08_006716</name>
</gene>
<feature type="compositionally biased region" description="Basic and acidic residues" evidence="2">
    <location>
        <begin position="722"/>
        <end position="731"/>
    </location>
</feature>
<evidence type="ECO:0008006" key="5">
    <source>
        <dbReference type="Google" id="ProtNLM"/>
    </source>
</evidence>
<dbReference type="InterPro" id="IPR019183">
    <property type="entry name" value="NAA25_NatB_aux_su"/>
</dbReference>
<evidence type="ECO:0000256" key="1">
    <source>
        <dbReference type="ARBA" id="ARBA00006298"/>
    </source>
</evidence>